<proteinExistence type="predicted"/>
<organism evidence="2 3">
    <name type="scientific">Psychromonas arctica</name>
    <dbReference type="NCBI Taxonomy" id="168275"/>
    <lineage>
        <taxon>Bacteria</taxon>
        <taxon>Pseudomonadati</taxon>
        <taxon>Pseudomonadota</taxon>
        <taxon>Gammaproteobacteria</taxon>
        <taxon>Alteromonadales</taxon>
        <taxon>Psychromonadaceae</taxon>
        <taxon>Psychromonas</taxon>
    </lineage>
</organism>
<gene>
    <name evidence="2" type="ORF">V6255_04260</name>
</gene>
<feature type="signal peptide" evidence="1">
    <location>
        <begin position="1"/>
        <end position="35"/>
    </location>
</feature>
<evidence type="ECO:0008006" key="4">
    <source>
        <dbReference type="Google" id="ProtNLM"/>
    </source>
</evidence>
<sequence length="158" mass="17561">MLKIINKILSLHLKPLFYAMSFCTTLGVTITTVIAAENDTPKITYTLFNETKWIELPGSRAVANVKDDFTKGVHLKLLKLSPGNKTVVHTHSHSYTVMVIKGFARHYEPNKPETQVILPAGSTWFIPANVPHVSECLAESVCIFSTQSDGAFDFKLIN</sequence>
<feature type="chain" id="PRO_5046081375" description="Cupin 2 conserved barrel domain-containing protein" evidence="1">
    <location>
        <begin position="36"/>
        <end position="158"/>
    </location>
</feature>
<dbReference type="InterPro" id="IPR011051">
    <property type="entry name" value="RmlC_Cupin_sf"/>
</dbReference>
<dbReference type="SUPFAM" id="SSF51182">
    <property type="entry name" value="RmlC-like cupins"/>
    <property type="match status" value="1"/>
</dbReference>
<comment type="caution">
    <text evidence="2">The sequence shown here is derived from an EMBL/GenBank/DDBJ whole genome shotgun (WGS) entry which is preliminary data.</text>
</comment>
<dbReference type="Proteomes" id="UP001366060">
    <property type="component" value="Unassembled WGS sequence"/>
</dbReference>
<evidence type="ECO:0000256" key="1">
    <source>
        <dbReference type="SAM" id="SignalP"/>
    </source>
</evidence>
<keyword evidence="1" id="KW-0732">Signal</keyword>
<protein>
    <recommendedName>
        <fullName evidence="4">Cupin 2 conserved barrel domain-containing protein</fullName>
    </recommendedName>
</protein>
<name>A0ABU9H973_9GAMM</name>
<dbReference type="Gene3D" id="2.60.120.10">
    <property type="entry name" value="Jelly Rolls"/>
    <property type="match status" value="1"/>
</dbReference>
<evidence type="ECO:0000313" key="2">
    <source>
        <dbReference type="EMBL" id="MEL0658348.1"/>
    </source>
</evidence>
<reference evidence="2 3" key="1">
    <citation type="submission" date="2024-02" db="EMBL/GenBank/DDBJ databases">
        <title>Bacteria isolated from the canopy kelp, Nereocystis luetkeana.</title>
        <authorList>
            <person name="Pfister C.A."/>
            <person name="Younker I.T."/>
            <person name="Light S.H."/>
        </authorList>
    </citation>
    <scope>NUCLEOTIDE SEQUENCE [LARGE SCALE GENOMIC DNA]</scope>
    <source>
        <strain evidence="2 3">TI.2.07</strain>
    </source>
</reference>
<dbReference type="RefSeq" id="WP_341627018.1">
    <property type="nucleotide sequence ID" value="NZ_JBAKBA010000006.1"/>
</dbReference>
<evidence type="ECO:0000313" key="3">
    <source>
        <dbReference type="Proteomes" id="UP001366060"/>
    </source>
</evidence>
<accession>A0ABU9H973</accession>
<dbReference type="EMBL" id="JBAKBA010000006">
    <property type="protein sequence ID" value="MEL0658348.1"/>
    <property type="molecule type" value="Genomic_DNA"/>
</dbReference>
<keyword evidence="3" id="KW-1185">Reference proteome</keyword>
<dbReference type="InterPro" id="IPR014710">
    <property type="entry name" value="RmlC-like_jellyroll"/>
</dbReference>